<gene>
    <name evidence="1" type="ORF">A2261_01655</name>
</gene>
<accession>A0A1F6NJF2</accession>
<comment type="caution">
    <text evidence="1">The sequence shown here is derived from an EMBL/GenBank/DDBJ whole genome shotgun (WGS) entry which is preliminary data.</text>
</comment>
<sequence>MRDLRTGLRMHARQMRIVLRKYYLYKYAQLVLKAATEEQKETRIKHFLRVVNVMWPVSGDIEKNTVKAFLKTLPPAFTWLEYDGIWNIPKTSNLVEGYISRLNTRLKTMRGLKSPANAGLLLNAIHYYLRSKF</sequence>
<dbReference type="EMBL" id="MFQR01000052">
    <property type="protein sequence ID" value="OGH83955.1"/>
    <property type="molecule type" value="Genomic_DNA"/>
</dbReference>
<reference evidence="1 2" key="1">
    <citation type="journal article" date="2016" name="Nat. Commun.">
        <title>Thousands of microbial genomes shed light on interconnected biogeochemical processes in an aquifer system.</title>
        <authorList>
            <person name="Anantharaman K."/>
            <person name="Brown C.T."/>
            <person name="Hug L.A."/>
            <person name="Sharon I."/>
            <person name="Castelle C.J."/>
            <person name="Probst A.J."/>
            <person name="Thomas B.C."/>
            <person name="Singh A."/>
            <person name="Wilkins M.J."/>
            <person name="Karaoz U."/>
            <person name="Brodie E.L."/>
            <person name="Williams K.H."/>
            <person name="Hubbard S.S."/>
            <person name="Banfield J.F."/>
        </authorList>
    </citation>
    <scope>NUCLEOTIDE SEQUENCE [LARGE SCALE GENOMIC DNA]</scope>
</reference>
<proteinExistence type="predicted"/>
<organism evidence="1 2">
    <name type="scientific">Candidatus Magasanikbacteria bacterium RIFOXYA2_FULL_44_8</name>
    <dbReference type="NCBI Taxonomy" id="1798696"/>
    <lineage>
        <taxon>Bacteria</taxon>
        <taxon>Candidatus Magasanikiibacteriota</taxon>
    </lineage>
</organism>
<dbReference type="AlphaFoldDB" id="A0A1F6NJF2"/>
<protein>
    <submittedName>
        <fullName evidence="1">Uncharacterized protein</fullName>
    </submittedName>
</protein>
<evidence type="ECO:0000313" key="1">
    <source>
        <dbReference type="EMBL" id="OGH83955.1"/>
    </source>
</evidence>
<name>A0A1F6NJF2_9BACT</name>
<dbReference type="Proteomes" id="UP000177803">
    <property type="component" value="Unassembled WGS sequence"/>
</dbReference>
<evidence type="ECO:0000313" key="2">
    <source>
        <dbReference type="Proteomes" id="UP000177803"/>
    </source>
</evidence>